<feature type="compositionally biased region" description="Low complexity" evidence="1">
    <location>
        <begin position="21"/>
        <end position="32"/>
    </location>
</feature>
<evidence type="ECO:0000256" key="1">
    <source>
        <dbReference type="SAM" id="MobiDB-lite"/>
    </source>
</evidence>
<evidence type="ECO:0000313" key="5">
    <source>
        <dbReference type="Proteomes" id="UP000270697"/>
    </source>
</evidence>
<dbReference type="STRING" id="455193.SAMN05421805_107245"/>
<gene>
    <name evidence="2" type="ORF">ATL45_7234</name>
    <name evidence="3" type="ORF">SAMN05421805_107245</name>
</gene>
<dbReference type="AlphaFoldDB" id="A0A1I5CPH7"/>
<evidence type="ECO:0000313" key="3">
    <source>
        <dbReference type="EMBL" id="SFN88776.1"/>
    </source>
</evidence>
<evidence type="ECO:0000313" key="2">
    <source>
        <dbReference type="EMBL" id="RKT88795.1"/>
    </source>
</evidence>
<sequence>MISCSDYRSASRLRPFDAGRARAASRPSAPQRVSGTSPRPTYSPCFSPGSTCPPGRRLCTADLIPGAEDDLACQVEAMERFCCDRVLLWTSGFPRDRRWDEPQARSCFPPRTLLHRQMRHHWQRGRSLTANQIVVRCDRHKSFTLTEGGNVWLAVPGLERRSLVKIPLNTTVAPTGTLRLRSPQGRRLWQADHAGAINIEQRDGDSDIALYTPHERVKQILLDRAGRRRTRLPVQDSSTQLCRCGERNIQPRSTLSNE</sequence>
<dbReference type="EMBL" id="RBXX01000002">
    <property type="protein sequence ID" value="RKT88795.1"/>
    <property type="molecule type" value="Genomic_DNA"/>
</dbReference>
<name>A0A1I5CPH7_9PSEU</name>
<dbReference type="EMBL" id="FOUP01000007">
    <property type="protein sequence ID" value="SFN88776.1"/>
    <property type="molecule type" value="Genomic_DNA"/>
</dbReference>
<proteinExistence type="predicted"/>
<dbReference type="Proteomes" id="UP000270697">
    <property type="component" value="Unassembled WGS sequence"/>
</dbReference>
<feature type="region of interest" description="Disordered" evidence="1">
    <location>
        <begin position="18"/>
        <end position="49"/>
    </location>
</feature>
<reference evidence="3 4" key="1">
    <citation type="submission" date="2016-10" db="EMBL/GenBank/DDBJ databases">
        <authorList>
            <person name="de Groot N.N."/>
        </authorList>
    </citation>
    <scope>NUCLEOTIDE SEQUENCE [LARGE SCALE GENOMIC DNA]</scope>
    <source>
        <strain evidence="3 4">CPCC 201259</strain>
    </source>
</reference>
<protein>
    <submittedName>
        <fullName evidence="3">Uncharacterized protein</fullName>
    </submittedName>
</protein>
<keyword evidence="5" id="KW-1185">Reference proteome</keyword>
<organism evidence="3 4">
    <name type="scientific">Saccharopolyspora antimicrobica</name>
    <dbReference type="NCBI Taxonomy" id="455193"/>
    <lineage>
        <taxon>Bacteria</taxon>
        <taxon>Bacillati</taxon>
        <taxon>Actinomycetota</taxon>
        <taxon>Actinomycetes</taxon>
        <taxon>Pseudonocardiales</taxon>
        <taxon>Pseudonocardiaceae</taxon>
        <taxon>Saccharopolyspora</taxon>
    </lineage>
</organism>
<reference evidence="2 5" key="2">
    <citation type="submission" date="2018-10" db="EMBL/GenBank/DDBJ databases">
        <title>Sequencing the genomes of 1000 actinobacteria strains.</title>
        <authorList>
            <person name="Klenk H.-P."/>
        </authorList>
    </citation>
    <scope>NUCLEOTIDE SEQUENCE [LARGE SCALE GENOMIC DNA]</scope>
    <source>
        <strain evidence="2 5">DSM 45119</strain>
    </source>
</reference>
<accession>A0A1I5CPH7</accession>
<dbReference type="Proteomes" id="UP000199398">
    <property type="component" value="Unassembled WGS sequence"/>
</dbReference>
<evidence type="ECO:0000313" key="4">
    <source>
        <dbReference type="Proteomes" id="UP000199398"/>
    </source>
</evidence>